<evidence type="ECO:0000256" key="1">
    <source>
        <dbReference type="ARBA" id="ARBA00022737"/>
    </source>
</evidence>
<proteinExistence type="predicted"/>
<evidence type="ECO:0008006" key="6">
    <source>
        <dbReference type="Google" id="ProtNLM"/>
    </source>
</evidence>
<organism evidence="4 5">
    <name type="scientific">Chroococcidiopsis cubana SAG 39.79</name>
    <dbReference type="NCBI Taxonomy" id="388085"/>
    <lineage>
        <taxon>Bacteria</taxon>
        <taxon>Bacillati</taxon>
        <taxon>Cyanobacteriota</taxon>
        <taxon>Cyanophyceae</taxon>
        <taxon>Chroococcidiopsidales</taxon>
        <taxon>Chroococcidiopsidaceae</taxon>
        <taxon>Chroococcidiopsis</taxon>
    </lineage>
</organism>
<dbReference type="PROSITE" id="PS50088">
    <property type="entry name" value="ANK_REPEAT"/>
    <property type="match status" value="1"/>
</dbReference>
<keyword evidence="5" id="KW-1185">Reference proteome</keyword>
<dbReference type="PANTHER" id="PTHR24171">
    <property type="entry name" value="ANKYRIN REPEAT DOMAIN-CONTAINING PROTEIN 39-RELATED"/>
    <property type="match status" value="1"/>
</dbReference>
<dbReference type="SMART" id="SM00248">
    <property type="entry name" value="ANK"/>
    <property type="match status" value="3"/>
</dbReference>
<dbReference type="Pfam" id="PF12796">
    <property type="entry name" value="Ank_2"/>
    <property type="match status" value="1"/>
</dbReference>
<keyword evidence="1" id="KW-0677">Repeat</keyword>
<dbReference type="EMBL" id="RSCK01000035">
    <property type="protein sequence ID" value="RUT10848.1"/>
    <property type="molecule type" value="Genomic_DNA"/>
</dbReference>
<comment type="caution">
    <text evidence="4">The sequence shown here is derived from an EMBL/GenBank/DDBJ whole genome shotgun (WGS) entry which is preliminary data.</text>
</comment>
<dbReference type="InterPro" id="IPR002110">
    <property type="entry name" value="Ankyrin_rpt"/>
</dbReference>
<dbReference type="GO" id="GO:0085020">
    <property type="term" value="P:protein K6-linked ubiquitination"/>
    <property type="evidence" value="ECO:0007669"/>
    <property type="project" value="TreeGrafter"/>
</dbReference>
<gene>
    <name evidence="4" type="ORF">DSM107010_38520</name>
</gene>
<dbReference type="GO" id="GO:0004842">
    <property type="term" value="F:ubiquitin-protein transferase activity"/>
    <property type="evidence" value="ECO:0007669"/>
    <property type="project" value="TreeGrafter"/>
</dbReference>
<sequence length="145" mass="16136">MEDVDSCTNYCRLHFAAKDGDENLVKQQIEEGCPVNDFDELRKTPLHHASQKGHIAVIKLLLEAGADVNAHDESKIGDTPLGEVAGNCDFEVAKLLIDAGANPTIPGWMQLTALHRAKTRKKPEGKAVYQLLLDVARKKFNYRER</sequence>
<evidence type="ECO:0000256" key="2">
    <source>
        <dbReference type="ARBA" id="ARBA00023043"/>
    </source>
</evidence>
<dbReference type="SUPFAM" id="SSF48403">
    <property type="entry name" value="Ankyrin repeat"/>
    <property type="match status" value="1"/>
</dbReference>
<name>A0AB37UHK3_9CYAN</name>
<evidence type="ECO:0000313" key="5">
    <source>
        <dbReference type="Proteomes" id="UP000282574"/>
    </source>
</evidence>
<dbReference type="PROSITE" id="PS50297">
    <property type="entry name" value="ANK_REP_REGION"/>
    <property type="match status" value="1"/>
</dbReference>
<evidence type="ECO:0000256" key="3">
    <source>
        <dbReference type="PROSITE-ProRule" id="PRU00023"/>
    </source>
</evidence>
<dbReference type="RefSeq" id="WP_106170239.1">
    <property type="nucleotide sequence ID" value="NZ_JAVKZF010000007.1"/>
</dbReference>
<evidence type="ECO:0000313" key="4">
    <source>
        <dbReference type="EMBL" id="RUT10848.1"/>
    </source>
</evidence>
<dbReference type="Proteomes" id="UP000282574">
    <property type="component" value="Unassembled WGS sequence"/>
</dbReference>
<dbReference type="InterPro" id="IPR036770">
    <property type="entry name" value="Ankyrin_rpt-contain_sf"/>
</dbReference>
<dbReference type="AlphaFoldDB" id="A0AB37UHK3"/>
<dbReference type="PRINTS" id="PR01415">
    <property type="entry name" value="ANKYRIN"/>
</dbReference>
<protein>
    <recommendedName>
        <fullName evidence="6">Ankyrin repeat domain-containing protein</fullName>
    </recommendedName>
</protein>
<dbReference type="PANTHER" id="PTHR24171:SF8">
    <property type="entry name" value="BRCA1-ASSOCIATED RING DOMAIN PROTEIN 1"/>
    <property type="match status" value="1"/>
</dbReference>
<dbReference type="Pfam" id="PF00023">
    <property type="entry name" value="Ank"/>
    <property type="match status" value="1"/>
</dbReference>
<feature type="repeat" description="ANK" evidence="3">
    <location>
        <begin position="41"/>
        <end position="73"/>
    </location>
</feature>
<keyword evidence="2 3" id="KW-0040">ANK repeat</keyword>
<dbReference type="Gene3D" id="1.25.40.20">
    <property type="entry name" value="Ankyrin repeat-containing domain"/>
    <property type="match status" value="1"/>
</dbReference>
<reference evidence="4 5" key="1">
    <citation type="journal article" date="2019" name="Genome Biol. Evol.">
        <title>Day and night: Metabolic profiles and evolutionary relationships of six axenic non-marine cyanobacteria.</title>
        <authorList>
            <person name="Will S.E."/>
            <person name="Henke P."/>
            <person name="Boedeker C."/>
            <person name="Huang S."/>
            <person name="Brinkmann H."/>
            <person name="Rohde M."/>
            <person name="Jarek M."/>
            <person name="Friedl T."/>
            <person name="Seufert S."/>
            <person name="Schumacher M."/>
            <person name="Overmann J."/>
            <person name="Neumann-Schaal M."/>
            <person name="Petersen J."/>
        </authorList>
    </citation>
    <scope>NUCLEOTIDE SEQUENCE [LARGE SCALE GENOMIC DNA]</scope>
    <source>
        <strain evidence="4 5">SAG 39.79</strain>
    </source>
</reference>
<accession>A0AB37UHK3</accession>